<accession>A0A2S9I892</accession>
<protein>
    <submittedName>
        <fullName evidence="1">Uncharacterized protein</fullName>
    </submittedName>
</protein>
<dbReference type="RefSeq" id="WP_105594228.1">
    <property type="nucleotide sequence ID" value="NZ_PDET01000014.1"/>
</dbReference>
<dbReference type="AlphaFoldDB" id="A0A2S9I892"/>
<evidence type="ECO:0000313" key="1">
    <source>
        <dbReference type="EMBL" id="PRD14009.1"/>
    </source>
</evidence>
<dbReference type="EMBL" id="PDET01000014">
    <property type="protein sequence ID" value="PRD14009.1"/>
    <property type="molecule type" value="Genomic_DNA"/>
</dbReference>
<dbReference type="Pfam" id="PF06254">
    <property type="entry name" value="YdaT_toxin"/>
    <property type="match status" value="1"/>
</dbReference>
<dbReference type="Gene3D" id="1.10.3600.10">
    <property type="entry name" value="Putative bacterial toxin ydaT"/>
    <property type="match status" value="1"/>
</dbReference>
<gene>
    <name evidence="1" type="ORF">CQW29_18575</name>
</gene>
<reference evidence="1 2" key="1">
    <citation type="submission" date="2017-10" db="EMBL/GenBank/DDBJ databases">
        <title>Draft genome of two endophytic bacteria isolated from 'guarana' Paullinia cupana (Mart.) Ducke.</title>
        <authorList>
            <person name="Siqueira K.A."/>
            <person name="Liotti R.G."/>
            <person name="Mendes T.A."/>
            <person name="Soares M.A."/>
        </authorList>
    </citation>
    <scope>NUCLEOTIDE SEQUENCE [LARGE SCALE GENOMIC DNA]</scope>
    <source>
        <strain evidence="1 2">342</strain>
    </source>
</reference>
<proteinExistence type="predicted"/>
<comment type="caution">
    <text evidence="1">The sequence shown here is derived from an EMBL/GenBank/DDBJ whole genome shotgun (WGS) entry which is preliminary data.</text>
</comment>
<dbReference type="Proteomes" id="UP000239181">
    <property type="component" value="Unassembled WGS sequence"/>
</dbReference>
<name>A0A2S9I892_9GAMM</name>
<sequence>MKISREATVLKITQEIECWAAETGWKNVAAKVITECSEFQKSAATPRGLNNVEQHIKRVLRGNTDYYRQHALKLLPALLAALPAERRVKLTAPTSTNYLASMALKECTEAVNALLLGAASTHLEKEINEAIDSLRAMGYVSANREN</sequence>
<evidence type="ECO:0000313" key="2">
    <source>
        <dbReference type="Proteomes" id="UP000239181"/>
    </source>
</evidence>
<dbReference type="InterPro" id="IPR037042">
    <property type="entry name" value="YdaT-like_sf"/>
</dbReference>
<keyword evidence="2" id="KW-1185">Reference proteome</keyword>
<dbReference type="InterPro" id="IPR009364">
    <property type="entry name" value="YdaT-like"/>
</dbReference>
<organism evidence="1 2">
    <name type="scientific">Pantoea coffeiphila</name>
    <dbReference type="NCBI Taxonomy" id="1465635"/>
    <lineage>
        <taxon>Bacteria</taxon>
        <taxon>Pseudomonadati</taxon>
        <taxon>Pseudomonadota</taxon>
        <taxon>Gammaproteobacteria</taxon>
        <taxon>Enterobacterales</taxon>
        <taxon>Erwiniaceae</taxon>
        <taxon>Pantoea</taxon>
    </lineage>
</organism>